<proteinExistence type="predicted"/>
<dbReference type="Proteomes" id="UP001597264">
    <property type="component" value="Unassembled WGS sequence"/>
</dbReference>
<dbReference type="InterPro" id="IPR022445">
    <property type="entry name" value="Sortase_proteobact_type"/>
</dbReference>
<dbReference type="InterPro" id="IPR005754">
    <property type="entry name" value="Sortase"/>
</dbReference>
<evidence type="ECO:0000256" key="1">
    <source>
        <dbReference type="ARBA" id="ARBA00022801"/>
    </source>
</evidence>
<dbReference type="InterPro" id="IPR023365">
    <property type="entry name" value="Sortase_dom-sf"/>
</dbReference>
<dbReference type="InterPro" id="IPR041999">
    <property type="entry name" value="Sortase_D_1"/>
</dbReference>
<keyword evidence="1 2" id="KW-0378">Hydrolase</keyword>
<evidence type="ECO:0000313" key="2">
    <source>
        <dbReference type="EMBL" id="MFD1215072.1"/>
    </source>
</evidence>
<comment type="caution">
    <text evidence="2">The sequence shown here is derived from an EMBL/GenBank/DDBJ whole genome shotgun (WGS) entry which is preliminary data.</text>
</comment>
<dbReference type="NCBIfam" id="TIGR03784">
    <property type="entry name" value="marine_sortase"/>
    <property type="match status" value="1"/>
</dbReference>
<reference evidence="3" key="1">
    <citation type="journal article" date="2019" name="Int. J. Syst. Evol. Microbiol.">
        <title>The Global Catalogue of Microorganisms (GCM) 10K type strain sequencing project: providing services to taxonomists for standard genome sequencing and annotation.</title>
        <authorList>
            <consortium name="The Broad Institute Genomics Platform"/>
            <consortium name="The Broad Institute Genome Sequencing Center for Infectious Disease"/>
            <person name="Wu L."/>
            <person name="Ma J."/>
        </authorList>
    </citation>
    <scope>NUCLEOTIDE SEQUENCE [LARGE SCALE GENOMIC DNA]</scope>
    <source>
        <strain evidence="3">CCUG 54356</strain>
    </source>
</reference>
<keyword evidence="3" id="KW-1185">Reference proteome</keyword>
<dbReference type="GO" id="GO:0016787">
    <property type="term" value="F:hydrolase activity"/>
    <property type="evidence" value="ECO:0007669"/>
    <property type="project" value="UniProtKB-KW"/>
</dbReference>
<dbReference type="Pfam" id="PF04203">
    <property type="entry name" value="Sortase"/>
    <property type="match status" value="1"/>
</dbReference>
<gene>
    <name evidence="2" type="ORF">ACFQ2X_00535</name>
</gene>
<sequence>MKVWRTLSYLLIGVGLWQLAASSWMLVKAELSQILIARAWSQQLTTGEQRKPWPWADTWPVASLQLGQEAPLMVLAGTSGQALAFGPGLHEASALPGDPRQAQQPRTTVIAAHRDTHFRGLGRLQPGMEVHLQEANGRWQRFRVRHTGVVDSRHSELPVFSERGLLLVTCYPFNALDAGGPLRFLVYAEYLGEADLVQL</sequence>
<dbReference type="RefSeq" id="WP_230435365.1">
    <property type="nucleotide sequence ID" value="NZ_CP087715.1"/>
</dbReference>
<dbReference type="EMBL" id="JBHTLR010000003">
    <property type="protein sequence ID" value="MFD1215072.1"/>
    <property type="molecule type" value="Genomic_DNA"/>
</dbReference>
<dbReference type="CDD" id="cd05828">
    <property type="entry name" value="Sortase_D_1"/>
    <property type="match status" value="1"/>
</dbReference>
<evidence type="ECO:0000313" key="3">
    <source>
        <dbReference type="Proteomes" id="UP001597264"/>
    </source>
</evidence>
<accession>A0ABW3U3Q9</accession>
<dbReference type="SUPFAM" id="SSF63817">
    <property type="entry name" value="Sortase"/>
    <property type="match status" value="1"/>
</dbReference>
<dbReference type="Gene3D" id="2.40.260.10">
    <property type="entry name" value="Sortase"/>
    <property type="match status" value="1"/>
</dbReference>
<name>A0ABW3U3Q9_9GAMM</name>
<organism evidence="2 3">
    <name type="scientific">Microbulbifer celer</name>
    <dbReference type="NCBI Taxonomy" id="435905"/>
    <lineage>
        <taxon>Bacteria</taxon>
        <taxon>Pseudomonadati</taxon>
        <taxon>Pseudomonadota</taxon>
        <taxon>Gammaproteobacteria</taxon>
        <taxon>Cellvibrionales</taxon>
        <taxon>Microbulbiferaceae</taxon>
        <taxon>Microbulbifer</taxon>
    </lineage>
</organism>
<protein>
    <submittedName>
        <fullName evidence="2">Class GN sortase</fullName>
        <ecNumber evidence="2">3.4.22.-</ecNumber>
    </submittedName>
</protein>
<dbReference type="EC" id="3.4.22.-" evidence="2"/>